<proteinExistence type="predicted"/>
<organism evidence="1 2">
    <name type="scientific">Rahnella woolbedingensis</name>
    <dbReference type="NCBI Taxonomy" id="1510574"/>
    <lineage>
        <taxon>Bacteria</taxon>
        <taxon>Pseudomonadati</taxon>
        <taxon>Pseudomonadota</taxon>
        <taxon>Gammaproteobacteria</taxon>
        <taxon>Enterobacterales</taxon>
        <taxon>Yersiniaceae</taxon>
        <taxon>Rahnella</taxon>
    </lineage>
</organism>
<dbReference type="Proteomes" id="UP000284908">
    <property type="component" value="Unassembled WGS sequence"/>
</dbReference>
<gene>
    <name evidence="1" type="ORF">D6C13_02345</name>
</gene>
<reference evidence="1 2" key="1">
    <citation type="submission" date="2018-09" db="EMBL/GenBank/DDBJ databases">
        <authorList>
            <person name="Le Fleche-Mateos A."/>
        </authorList>
    </citation>
    <scope>NUCLEOTIDE SEQUENCE [LARGE SCALE GENOMIC DNA]</scope>
    <source>
        <strain evidence="1 2">DSM 27399</strain>
    </source>
</reference>
<evidence type="ECO:0000313" key="2">
    <source>
        <dbReference type="Proteomes" id="UP000284908"/>
    </source>
</evidence>
<dbReference type="OrthoDB" id="6636901at2"/>
<dbReference type="RefSeq" id="WP_120131231.1">
    <property type="nucleotide sequence ID" value="NZ_RAHH01000002.1"/>
</dbReference>
<keyword evidence="2" id="KW-1185">Reference proteome</keyword>
<protein>
    <submittedName>
        <fullName evidence="1">Uncharacterized protein</fullName>
    </submittedName>
</protein>
<dbReference type="AlphaFoldDB" id="A0A419NEP0"/>
<evidence type="ECO:0000313" key="1">
    <source>
        <dbReference type="EMBL" id="RJT47222.1"/>
    </source>
</evidence>
<sequence length="112" mass="13387">MRKLIHKLIKATYHFRSPDRRWPDWKEHDYTKQCWGHALQGMNGFKENGKFNITGHDSKRGLFFVEQMKEGDKLRVKFTNGKHGYLRIYRLSFFRDPSDMFSATVKFEGLIS</sequence>
<dbReference type="EMBL" id="RAHH01000002">
    <property type="protein sequence ID" value="RJT47222.1"/>
    <property type="molecule type" value="Genomic_DNA"/>
</dbReference>
<comment type="caution">
    <text evidence="1">The sequence shown here is derived from an EMBL/GenBank/DDBJ whole genome shotgun (WGS) entry which is preliminary data.</text>
</comment>
<accession>A0A419NEP0</accession>
<name>A0A419NEP0_9GAMM</name>